<evidence type="ECO:0000256" key="6">
    <source>
        <dbReference type="SAM" id="MobiDB-lite"/>
    </source>
</evidence>
<dbReference type="GO" id="GO:0000978">
    <property type="term" value="F:RNA polymerase II cis-regulatory region sequence-specific DNA binding"/>
    <property type="evidence" value="ECO:0007669"/>
    <property type="project" value="TreeGrafter"/>
</dbReference>
<dbReference type="GeneID" id="2903446"/>
<evidence type="ECO:0000256" key="3">
    <source>
        <dbReference type="ARBA" id="ARBA00023242"/>
    </source>
</evidence>
<name>Q6BKF9_DEBHA</name>
<keyword evidence="2 4" id="KW-0371">Homeobox</keyword>
<protein>
    <submittedName>
        <fullName evidence="8">DEHA2F22286p</fullName>
    </submittedName>
</protein>
<evidence type="ECO:0000256" key="5">
    <source>
        <dbReference type="RuleBase" id="RU000682"/>
    </source>
</evidence>
<dbReference type="PROSITE" id="PS00027">
    <property type="entry name" value="HOMEOBOX_1"/>
    <property type="match status" value="1"/>
</dbReference>
<feature type="compositionally biased region" description="Polar residues" evidence="6">
    <location>
        <begin position="396"/>
        <end position="406"/>
    </location>
</feature>
<feature type="compositionally biased region" description="Polar residues" evidence="6">
    <location>
        <begin position="24"/>
        <end position="43"/>
    </location>
</feature>
<accession>Q6BKF9</accession>
<keyword evidence="1 4" id="KW-0238">DNA-binding</keyword>
<dbReference type="GO" id="GO:0030154">
    <property type="term" value="P:cell differentiation"/>
    <property type="evidence" value="ECO:0007669"/>
    <property type="project" value="TreeGrafter"/>
</dbReference>
<dbReference type="AlphaFoldDB" id="Q6BKF9"/>
<evidence type="ECO:0000313" key="9">
    <source>
        <dbReference type="Proteomes" id="UP000000599"/>
    </source>
</evidence>
<feature type="region of interest" description="Disordered" evidence="6">
    <location>
        <begin position="249"/>
        <end position="274"/>
    </location>
</feature>
<dbReference type="InterPro" id="IPR051000">
    <property type="entry name" value="Homeobox_DNA-bind_prot"/>
</dbReference>
<dbReference type="InParanoid" id="Q6BKF9"/>
<dbReference type="eggNOG" id="KOG0490">
    <property type="taxonomic scope" value="Eukaryota"/>
</dbReference>
<feature type="region of interest" description="Disordered" evidence="6">
    <location>
        <begin position="156"/>
        <end position="176"/>
    </location>
</feature>
<keyword evidence="3 4" id="KW-0539">Nucleus</keyword>
<comment type="subcellular location">
    <subcellularLocation>
        <location evidence="4 5">Nucleus</location>
    </subcellularLocation>
</comment>
<dbReference type="SUPFAM" id="SSF46689">
    <property type="entry name" value="Homeodomain-like"/>
    <property type="match status" value="1"/>
</dbReference>
<proteinExistence type="predicted"/>
<dbReference type="SMART" id="SM00389">
    <property type="entry name" value="HOX"/>
    <property type="match status" value="1"/>
</dbReference>
<dbReference type="STRING" id="284592.Q6BKF9"/>
<dbReference type="OMA" id="AKMAHES"/>
<dbReference type="Proteomes" id="UP000000599">
    <property type="component" value="Chromosome F"/>
</dbReference>
<dbReference type="RefSeq" id="XP_461312.2">
    <property type="nucleotide sequence ID" value="XM_461312.1"/>
</dbReference>
<feature type="domain" description="Homeobox" evidence="7">
    <location>
        <begin position="166"/>
        <end position="226"/>
    </location>
</feature>
<dbReference type="OrthoDB" id="6159439at2759"/>
<evidence type="ECO:0000256" key="1">
    <source>
        <dbReference type="ARBA" id="ARBA00023125"/>
    </source>
</evidence>
<dbReference type="Gene3D" id="1.10.10.60">
    <property type="entry name" value="Homeodomain-like"/>
    <property type="match status" value="1"/>
</dbReference>
<dbReference type="GO" id="GO:0005634">
    <property type="term" value="C:nucleus"/>
    <property type="evidence" value="ECO:0007669"/>
    <property type="project" value="UniProtKB-SubCell"/>
</dbReference>
<feature type="DNA-binding region" description="Homeobox" evidence="4">
    <location>
        <begin position="168"/>
        <end position="227"/>
    </location>
</feature>
<dbReference type="Pfam" id="PF00046">
    <property type="entry name" value="Homeodomain"/>
    <property type="match status" value="1"/>
</dbReference>
<sequence length="448" mass="49208">MSSISMYLQTPKRPSLPPTPLPYGSNNKTSLPPLSSILTNSDDVSTQYNTMHKLPSVDSLATPSTQTGRVPSLANSHYLPQQFPFRHPVPQHTAQTPSKRARSMPTPISTNPNSSFDTSDNDISINGGEVTVKKTKTSPINEKSYAFISHSPVTFPSQEPSIDNAPLARRKRRRTSPNELSILNNEFEIGQTPNKLRRLEIAEKVSMTEKAVQIWFQNKRQSLRKQTSVEKEITELPSTVSISTPIKPTLRKSESQPFIPSPSAFTAKHRPRSTTSLPIAQISQPTMDTPTNQRTVFNSLSTPNSSYINYDESNTSIDSTSPNLILNETSKKQPVSLNSNTSSTMTFKLMPAKSISAANANKLAQKLASESQSSENPSPKDKSLATKSADLKDLLNSASTTSSTKNVAKRAPLGELDVNTTQTSRPTKKQTEKECINNLLSLRAGNWN</sequence>
<dbReference type="PROSITE" id="PS50071">
    <property type="entry name" value="HOMEOBOX_2"/>
    <property type="match status" value="1"/>
</dbReference>
<dbReference type="GO" id="GO:0000981">
    <property type="term" value="F:DNA-binding transcription factor activity, RNA polymerase II-specific"/>
    <property type="evidence" value="ECO:0007669"/>
    <property type="project" value="InterPro"/>
</dbReference>
<dbReference type="PANTHER" id="PTHR24324:SF9">
    <property type="entry name" value="HOMEOBOX DOMAIN-CONTAINING PROTEIN"/>
    <property type="match status" value="1"/>
</dbReference>
<feature type="region of interest" description="Disordered" evidence="6">
    <location>
        <begin position="53"/>
        <end position="72"/>
    </location>
</feature>
<evidence type="ECO:0000259" key="7">
    <source>
        <dbReference type="PROSITE" id="PS50071"/>
    </source>
</evidence>
<dbReference type="InterPro" id="IPR009057">
    <property type="entry name" value="Homeodomain-like_sf"/>
</dbReference>
<evidence type="ECO:0000313" key="8">
    <source>
        <dbReference type="EMBL" id="CAG89713.2"/>
    </source>
</evidence>
<dbReference type="PANTHER" id="PTHR24324">
    <property type="entry name" value="HOMEOBOX PROTEIN HHEX"/>
    <property type="match status" value="1"/>
</dbReference>
<evidence type="ECO:0000256" key="2">
    <source>
        <dbReference type="ARBA" id="ARBA00023155"/>
    </source>
</evidence>
<dbReference type="KEGG" id="dha:DEHA2F22286g"/>
<dbReference type="HOGENOM" id="CLU_060130_0_0_1"/>
<feature type="region of interest" description="Disordered" evidence="6">
    <location>
        <begin position="1"/>
        <end position="43"/>
    </location>
</feature>
<dbReference type="CDD" id="cd00086">
    <property type="entry name" value="homeodomain"/>
    <property type="match status" value="1"/>
</dbReference>
<dbReference type="EMBL" id="CR382138">
    <property type="protein sequence ID" value="CAG89713.2"/>
    <property type="molecule type" value="Genomic_DNA"/>
</dbReference>
<reference evidence="8 9" key="1">
    <citation type="journal article" date="2004" name="Nature">
        <title>Genome evolution in yeasts.</title>
        <authorList>
            <consortium name="Genolevures"/>
            <person name="Dujon B."/>
            <person name="Sherman D."/>
            <person name="Fischer G."/>
            <person name="Durrens P."/>
            <person name="Casaregola S."/>
            <person name="Lafontaine I."/>
            <person name="de Montigny J."/>
            <person name="Marck C."/>
            <person name="Neuveglise C."/>
            <person name="Talla E."/>
            <person name="Goffard N."/>
            <person name="Frangeul L."/>
            <person name="Aigle M."/>
            <person name="Anthouard V."/>
            <person name="Babour A."/>
            <person name="Barbe V."/>
            <person name="Barnay S."/>
            <person name="Blanchin S."/>
            <person name="Beckerich J.M."/>
            <person name="Beyne E."/>
            <person name="Bleykasten C."/>
            <person name="Boisrame A."/>
            <person name="Boyer J."/>
            <person name="Cattolico L."/>
            <person name="Confanioleri F."/>
            <person name="de Daruvar A."/>
            <person name="Despons L."/>
            <person name="Fabre E."/>
            <person name="Fairhead C."/>
            <person name="Ferry-Dumazet H."/>
            <person name="Groppi A."/>
            <person name="Hantraye F."/>
            <person name="Hennequin C."/>
            <person name="Jauniaux N."/>
            <person name="Joyet P."/>
            <person name="Kachouri R."/>
            <person name="Kerrest A."/>
            <person name="Koszul R."/>
            <person name="Lemaire M."/>
            <person name="Lesur I."/>
            <person name="Ma L."/>
            <person name="Muller H."/>
            <person name="Nicaud J.M."/>
            <person name="Nikolski M."/>
            <person name="Oztas S."/>
            <person name="Ozier-Kalogeropoulos O."/>
            <person name="Pellenz S."/>
            <person name="Potier S."/>
            <person name="Richard G.F."/>
            <person name="Straub M.L."/>
            <person name="Suleau A."/>
            <person name="Swennene D."/>
            <person name="Tekaia F."/>
            <person name="Wesolowski-Louvel M."/>
            <person name="Westhof E."/>
            <person name="Wirth B."/>
            <person name="Zeniou-Meyer M."/>
            <person name="Zivanovic I."/>
            <person name="Bolotin-Fukuhara M."/>
            <person name="Thierry A."/>
            <person name="Bouchier C."/>
            <person name="Caudron B."/>
            <person name="Scarpelli C."/>
            <person name="Gaillardin C."/>
            <person name="Weissenbach J."/>
            <person name="Wincker P."/>
            <person name="Souciet J.L."/>
        </authorList>
    </citation>
    <scope>NUCLEOTIDE SEQUENCE [LARGE SCALE GENOMIC DNA]</scope>
    <source>
        <strain evidence="9">ATCC 36239 / CBS 767 / BCRC 21394 / JCM 1990 / NBRC 0083 / IGC 2968</strain>
    </source>
</reference>
<feature type="compositionally biased region" description="Polar residues" evidence="6">
    <location>
        <begin position="106"/>
        <end position="122"/>
    </location>
</feature>
<gene>
    <name evidence="8" type="ordered locus">DEHA2F22286g</name>
</gene>
<evidence type="ECO:0000256" key="4">
    <source>
        <dbReference type="PROSITE-ProRule" id="PRU00108"/>
    </source>
</evidence>
<feature type="region of interest" description="Disordered" evidence="6">
    <location>
        <begin position="395"/>
        <end position="432"/>
    </location>
</feature>
<keyword evidence="9" id="KW-1185">Reference proteome</keyword>
<dbReference type="InterPro" id="IPR001356">
    <property type="entry name" value="HD"/>
</dbReference>
<dbReference type="VEuPathDB" id="FungiDB:DEHA2F22286g"/>
<dbReference type="InterPro" id="IPR017970">
    <property type="entry name" value="Homeobox_CS"/>
</dbReference>
<feature type="region of interest" description="Disordered" evidence="6">
    <location>
        <begin position="85"/>
        <end position="122"/>
    </location>
</feature>
<organism evidence="8 9">
    <name type="scientific">Debaryomyces hansenii (strain ATCC 36239 / CBS 767 / BCRC 21394 / JCM 1990 / NBRC 0083 / IGC 2968)</name>
    <name type="common">Yeast</name>
    <name type="synonym">Torulaspora hansenii</name>
    <dbReference type="NCBI Taxonomy" id="284592"/>
    <lineage>
        <taxon>Eukaryota</taxon>
        <taxon>Fungi</taxon>
        <taxon>Dikarya</taxon>
        <taxon>Ascomycota</taxon>
        <taxon>Saccharomycotina</taxon>
        <taxon>Pichiomycetes</taxon>
        <taxon>Debaryomycetaceae</taxon>
        <taxon>Debaryomyces</taxon>
    </lineage>
</organism>
<feature type="compositionally biased region" description="Polar residues" evidence="6">
    <location>
        <begin position="59"/>
        <end position="72"/>
    </location>
</feature>